<proteinExistence type="inferred from homology"/>
<name>A0ABT2ID99_9FLAO</name>
<evidence type="ECO:0000313" key="4">
    <source>
        <dbReference type="Proteomes" id="UP001142057"/>
    </source>
</evidence>
<dbReference type="Pfam" id="PF00975">
    <property type="entry name" value="Thioesterase"/>
    <property type="match status" value="1"/>
</dbReference>
<gene>
    <name evidence="3" type="ORF">NZD88_03405</name>
</gene>
<evidence type="ECO:0000313" key="3">
    <source>
        <dbReference type="EMBL" id="MCT2406601.1"/>
    </source>
</evidence>
<dbReference type="InterPro" id="IPR012223">
    <property type="entry name" value="TEII"/>
</dbReference>
<evidence type="ECO:0000256" key="1">
    <source>
        <dbReference type="ARBA" id="ARBA00007169"/>
    </source>
</evidence>
<dbReference type="EMBL" id="JANZQH010000001">
    <property type="protein sequence ID" value="MCT2406601.1"/>
    <property type="molecule type" value="Genomic_DNA"/>
</dbReference>
<dbReference type="InterPro" id="IPR029058">
    <property type="entry name" value="AB_hydrolase_fold"/>
</dbReference>
<reference evidence="3" key="1">
    <citation type="submission" date="2022-08" db="EMBL/GenBank/DDBJ databases">
        <title>Chryseobacterium antibioticum,isolated from the rhizosphere soil of Pyrola in Tibet.</title>
        <authorList>
            <person name="Kan Y."/>
        </authorList>
    </citation>
    <scope>NUCLEOTIDE SEQUENCE</scope>
    <source>
        <strain evidence="3">Pc2-12</strain>
    </source>
</reference>
<dbReference type="PANTHER" id="PTHR11487">
    <property type="entry name" value="THIOESTERASE"/>
    <property type="match status" value="1"/>
</dbReference>
<comment type="caution">
    <text evidence="3">The sequence shown here is derived from an EMBL/GenBank/DDBJ whole genome shotgun (WGS) entry which is preliminary data.</text>
</comment>
<comment type="similarity">
    <text evidence="1">Belongs to the thioesterase family.</text>
</comment>
<dbReference type="RefSeq" id="WP_259827438.1">
    <property type="nucleotide sequence ID" value="NZ_JANZQH010000001.1"/>
</dbReference>
<dbReference type="InterPro" id="IPR001031">
    <property type="entry name" value="Thioesterase"/>
</dbReference>
<protein>
    <submittedName>
        <fullName evidence="3">Thioesterase domain-containing protein</fullName>
    </submittedName>
</protein>
<keyword evidence="4" id="KW-1185">Reference proteome</keyword>
<dbReference type="Gene3D" id="3.40.50.1820">
    <property type="entry name" value="alpha/beta hydrolase"/>
    <property type="match status" value="1"/>
</dbReference>
<dbReference type="Proteomes" id="UP001142057">
    <property type="component" value="Unassembled WGS sequence"/>
</dbReference>
<dbReference type="PANTHER" id="PTHR11487:SF0">
    <property type="entry name" value="S-ACYL FATTY ACID SYNTHASE THIOESTERASE, MEDIUM CHAIN"/>
    <property type="match status" value="1"/>
</dbReference>
<organism evidence="3 4">
    <name type="scientific">Chryseobacterium pyrolae</name>
    <dbReference type="NCBI Taxonomy" id="2987481"/>
    <lineage>
        <taxon>Bacteria</taxon>
        <taxon>Pseudomonadati</taxon>
        <taxon>Bacteroidota</taxon>
        <taxon>Flavobacteriia</taxon>
        <taxon>Flavobacteriales</taxon>
        <taxon>Weeksellaceae</taxon>
        <taxon>Chryseobacterium group</taxon>
        <taxon>Chryseobacterium</taxon>
    </lineage>
</organism>
<evidence type="ECO:0000259" key="2">
    <source>
        <dbReference type="Pfam" id="PF00975"/>
    </source>
</evidence>
<accession>A0ABT2ID99</accession>
<dbReference type="SUPFAM" id="SSF53474">
    <property type="entry name" value="alpha/beta-Hydrolases"/>
    <property type="match status" value="1"/>
</dbReference>
<feature type="domain" description="Thioesterase" evidence="2">
    <location>
        <begin position="6"/>
        <end position="222"/>
    </location>
</feature>
<sequence>MNTTTKILALPFAGGGKHSFYRFAEKVPNFYTLEYPGRGTRFNDPSIDDIELLLEDLLQVILPHINASHKYFLYGHSMGALLAYLISHKIEQKGLKLPSKLIVSGKNSPCCARKREKISDLSSDLFWEKLKSYGGISDEIIANEDIRTYYEPIIKSDFKIVENFEYEPMKPLSIPIDVFYGDNEEVEDYEIIKWQDKTCKNVNIKKMKGNHFFIYKHEPYLVQYFNKLQTII</sequence>